<feature type="region of interest" description="Disordered" evidence="1">
    <location>
        <begin position="230"/>
        <end position="249"/>
    </location>
</feature>
<evidence type="ECO:0000313" key="2">
    <source>
        <dbReference type="EMBL" id="CEM14643.1"/>
    </source>
</evidence>
<dbReference type="EMBL" id="CDMZ01000451">
    <property type="protein sequence ID" value="CEM14643.1"/>
    <property type="molecule type" value="Genomic_DNA"/>
</dbReference>
<feature type="compositionally biased region" description="Pro residues" evidence="1">
    <location>
        <begin position="636"/>
        <end position="660"/>
    </location>
</feature>
<feature type="region of interest" description="Disordered" evidence="1">
    <location>
        <begin position="272"/>
        <end position="293"/>
    </location>
</feature>
<feature type="compositionally biased region" description="Basic residues" evidence="1">
    <location>
        <begin position="413"/>
        <end position="423"/>
    </location>
</feature>
<feature type="compositionally biased region" description="Basic and acidic residues" evidence="1">
    <location>
        <begin position="579"/>
        <end position="593"/>
    </location>
</feature>
<feature type="compositionally biased region" description="Polar residues" evidence="1">
    <location>
        <begin position="1036"/>
        <end position="1045"/>
    </location>
</feature>
<feature type="compositionally biased region" description="Gly residues" evidence="1">
    <location>
        <begin position="1011"/>
        <end position="1025"/>
    </location>
</feature>
<feature type="compositionally biased region" description="Acidic residues" evidence="1">
    <location>
        <begin position="457"/>
        <end position="466"/>
    </location>
</feature>
<feature type="compositionally biased region" description="Basic and acidic residues" evidence="1">
    <location>
        <begin position="1524"/>
        <end position="1549"/>
    </location>
</feature>
<evidence type="ECO:0000256" key="1">
    <source>
        <dbReference type="SAM" id="MobiDB-lite"/>
    </source>
</evidence>
<name>A0A0G4FKZ3_9ALVE</name>
<sequence>MNGANEQRPVAHPPIVRPTRVQVAAAVTLQRWVRHRSDRLSLNDRLGRIRTLSETVDKIQRWWRTVHTTKARTRYHSARSRPDGPSGFPSGETAAHAAGLPTQGAREGGRSGPARPGGRRASGGGRGARPQGTLAQQRLARKQQKANLRAAAQTPPHPDVEVDWCAQKSPRSPRGPPSVIPPVQHSHCAYCGQSPYPPYLYTFPPMPPPPSYPHSMHLPNWLASSVPFSASAPVSPPDPQTRQLACTSPPPAHSSALSDWCSSYVQRTFAPPPRLPADSSQAPLPAGMPSAPSDALWTRHIQDYAHHPRNADRTHLDLPFPSSHSPRPPRRWDPLSSSVPGGTLPPPLPLSVSAEHRTRVQQDLERLSPRPAAAPVQHETTCPQHPRHQQGDPTSKPTSNLSPPQPAQPVQRHTSHPAPKRHGQGPPTSPTRGRKKKPGIFATSPELLAAFGHSVPEPEEEEAEPEEPLHDRETMETPKPFAALNGVVAENAPNSARQPPQRETALGDSAVTVDPTQPCTCAPGCQVLSARREREKGPEGDGGELNDRPPYPHPHQISQITPPAPSSPPPPPWPPHLPPHADRWMPGREEQHRPPVVVTETVGGPLSSRLPPDPVPSSLPPQDRRPHEEAPSQPALMPPSPRAPPQSLPPHDPPMMPSEAPPVSSLQKKKDTQEEPPSPSHSAKGGMPNDSPSAATVTAGGANGGGRDPAAPSGAPPAPPVPSLDDQIVPALARKLKLGIIPADDVPSSPSPPFSARSSPRGGGGGDARQTGRDSRGRGAQRRSTSGGSRSPLANGSPPQRGKGAGMSVEALPEETAGEAEGIMGISREEEDRDRRIGPEGEDDAGADTAGEGGGGGEGLQRRNPSPSPFLRRKTQRVQPAKSAPDYRTIRSRVDCWKQPDSVAVASHTSTTMANALMWTTAEERQAGSGDIHARIGGRQVRVSPGARGSAVPVGRSRTSVGAEDDAERGGGEGQRGRQAGRGGLKGGSRNRNGGRGTGGAMPCSPQLQGPGRGPSDRGGGGGVGTSNERIGPGSRPSSPHTSQVRPHGITTLRTRRQNMGAERERDQRGAEASAGRPKGAVGNGIAGTWKGDFSVCELIRRAEQMLRECEERGQSERKRIEDRLSPGRGRHVGAYVTSPMAAADTGGCADCIPSLGEREVPSRFVHPSGNPERLIVGGSRGLEGLSALRGDGGIPDTPAWGGVKVGLGLDEDLSSRGRGGLVSALPLRLHPGDPEERYAGTKGDRPSPSRLSPQSVSLTGPSGLARRVMEAERERDSRDRGGLHSDPAGPLSSFRGLAGLAGEMAGLGGAVSAPCSPVRARLQSQAAASLERARNCYTPPRDGVQLGPGGEFAVSRPGGLSGDGPPPPDSVSVSAHDLIQNFETRGGNAGQQRESGRESHRTSRPDHLSAWGSVDSPPPVFSGRTPLHEFTFRGDARGQPGKVATESPEKERLVTAGRSGAQSSRQVEGGGGDDGTVCASASCDVPLPSGGGRVDVTLRVGTAGVRGEHEREAGRSGSGSLRRTGEGDGQWRHGGVDERERDPLRSEEERVMERKWAGALASMKGDCVIPELQSVIDEIVQIAGVGLSGEHRGSGDVGEEGASASASASTAGQEGDLPRLVRTDPLAYIRLWNRQDEGGREKGLGIASMCPRLSPLSPFVDRVLSVMEGEGAGGASEDVQRMRAEQLKHFEVLRDGGGEHG</sequence>
<gene>
    <name evidence="2" type="ORF">Cvel_17552</name>
</gene>
<feature type="compositionally biased region" description="Basic and acidic residues" evidence="1">
    <location>
        <begin position="467"/>
        <end position="476"/>
    </location>
</feature>
<feature type="compositionally biased region" description="Low complexity" evidence="1">
    <location>
        <begin position="594"/>
        <end position="610"/>
    </location>
</feature>
<feature type="compositionally biased region" description="Polar residues" evidence="1">
    <location>
        <begin position="1250"/>
        <end position="1261"/>
    </location>
</feature>
<feature type="region of interest" description="Disordered" evidence="1">
    <location>
        <begin position="1590"/>
        <end position="1620"/>
    </location>
</feature>
<proteinExistence type="predicted"/>
<feature type="region of interest" description="Disordered" evidence="1">
    <location>
        <begin position="71"/>
        <end position="180"/>
    </location>
</feature>
<feature type="region of interest" description="Disordered" evidence="1">
    <location>
        <begin position="1339"/>
        <end position="1480"/>
    </location>
</feature>
<feature type="compositionally biased region" description="Polar residues" evidence="1">
    <location>
        <begin position="391"/>
        <end position="402"/>
    </location>
</feature>
<feature type="compositionally biased region" description="Polar residues" evidence="1">
    <location>
        <begin position="782"/>
        <end position="798"/>
    </location>
</feature>
<feature type="compositionally biased region" description="Low complexity" evidence="1">
    <location>
        <begin position="742"/>
        <end position="760"/>
    </location>
</feature>
<feature type="region of interest" description="Disordered" evidence="1">
    <location>
        <begin position="1506"/>
        <end position="1549"/>
    </location>
</feature>
<feature type="compositionally biased region" description="Basic and acidic residues" evidence="1">
    <location>
        <begin position="530"/>
        <end position="539"/>
    </location>
</feature>
<accession>A0A0G4FKZ3</accession>
<feature type="compositionally biased region" description="Pro residues" evidence="1">
    <location>
        <begin position="562"/>
        <end position="578"/>
    </location>
</feature>
<reference evidence="2" key="1">
    <citation type="submission" date="2014-11" db="EMBL/GenBank/DDBJ databases">
        <authorList>
            <person name="Otto D Thomas"/>
            <person name="Naeem Raeece"/>
        </authorList>
    </citation>
    <scope>NUCLEOTIDE SEQUENCE</scope>
</reference>
<feature type="compositionally biased region" description="Low complexity" evidence="1">
    <location>
        <begin position="128"/>
        <end position="138"/>
    </location>
</feature>
<feature type="compositionally biased region" description="Low complexity" evidence="1">
    <location>
        <begin position="1601"/>
        <end position="1616"/>
    </location>
</feature>
<feature type="region of interest" description="Disordered" evidence="1">
    <location>
        <begin position="311"/>
        <end position="729"/>
    </location>
</feature>
<feature type="region of interest" description="Disordered" evidence="1">
    <location>
        <begin position="741"/>
        <end position="889"/>
    </location>
</feature>
<feature type="region of interest" description="Disordered" evidence="1">
    <location>
        <begin position="937"/>
        <end position="1087"/>
    </location>
</feature>
<feature type="compositionally biased region" description="Basic and acidic residues" evidence="1">
    <location>
        <begin position="1231"/>
        <end position="1248"/>
    </location>
</feature>
<feature type="region of interest" description="Disordered" evidence="1">
    <location>
        <begin position="1224"/>
        <end position="1292"/>
    </location>
</feature>
<feature type="compositionally biased region" description="Basic and acidic residues" evidence="1">
    <location>
        <begin position="354"/>
        <end position="368"/>
    </location>
</feature>
<feature type="compositionally biased region" description="Basic and acidic residues" evidence="1">
    <location>
        <begin position="1268"/>
        <end position="1284"/>
    </location>
</feature>
<organism evidence="2">
    <name type="scientific">Chromera velia CCMP2878</name>
    <dbReference type="NCBI Taxonomy" id="1169474"/>
    <lineage>
        <taxon>Eukaryota</taxon>
        <taxon>Sar</taxon>
        <taxon>Alveolata</taxon>
        <taxon>Colpodellida</taxon>
        <taxon>Chromeraceae</taxon>
        <taxon>Chromera</taxon>
    </lineage>
</organism>
<protein>
    <submittedName>
        <fullName evidence="2">Uncharacterized protein</fullName>
    </submittedName>
</protein>
<feature type="compositionally biased region" description="Basic and acidic residues" evidence="1">
    <location>
        <begin position="827"/>
        <end position="839"/>
    </location>
</feature>
<feature type="compositionally biased region" description="Basic and acidic residues" evidence="1">
    <location>
        <begin position="1395"/>
        <end position="1408"/>
    </location>
</feature>
<dbReference type="VEuPathDB" id="CryptoDB:Cvel_17552"/>
<feature type="compositionally biased region" description="Basic and acidic residues" evidence="1">
    <location>
        <begin position="1427"/>
        <end position="1437"/>
    </location>
</feature>